<dbReference type="EMBL" id="JAJAGQ010000002">
    <property type="protein sequence ID" value="KAJ8569877.1"/>
    <property type="molecule type" value="Genomic_DNA"/>
</dbReference>
<evidence type="ECO:0008006" key="3">
    <source>
        <dbReference type="Google" id="ProtNLM"/>
    </source>
</evidence>
<name>A0A9Q1RNW5_9SOLA</name>
<evidence type="ECO:0000313" key="2">
    <source>
        <dbReference type="Proteomes" id="UP001152561"/>
    </source>
</evidence>
<reference evidence="2" key="1">
    <citation type="journal article" date="2023" name="Proc. Natl. Acad. Sci. U.S.A.">
        <title>Genomic and structural basis for evolution of tropane alkaloid biosynthesis.</title>
        <authorList>
            <person name="Wanga Y.-J."/>
            <person name="Taina T."/>
            <person name="Yua J.-Y."/>
            <person name="Lia J."/>
            <person name="Xua B."/>
            <person name="Chenc J."/>
            <person name="D'Auriad J.C."/>
            <person name="Huanga J.-P."/>
            <person name="Huanga S.-X."/>
        </authorList>
    </citation>
    <scope>NUCLEOTIDE SEQUENCE [LARGE SCALE GENOMIC DNA]</scope>
    <source>
        <strain evidence="2">cv. KIB-2019</strain>
    </source>
</reference>
<dbReference type="PANTHER" id="PTHR33233:SF17">
    <property type="entry name" value="DUF4283 DOMAIN-CONTAINING PROTEIN"/>
    <property type="match status" value="1"/>
</dbReference>
<sequence>MRSIFYAGPYTINYKPMILKPWTPALNLSAEFLTEIPLWVKFPNIPMGCWGSDSLSRIASAIGAPLFADECTTKQSRITFARMLVQVDVTKPLPTEINVMDPFDREFEQAIEYNWKPQFCDKCLKIGHVCPAQPEPELKPALQQARRRRSARRVVQNWQMKGAVPGGVNTNEPVAAVSNEQPATDISGAVQQPRENDTMHQQVSRGRGKVVAPEIEFTNVDFPFLNSVHKSGTGVIQRNTEVVFHPNFYDKGGGVSTSTCPG</sequence>
<organism evidence="1 2">
    <name type="scientific">Anisodus acutangulus</name>
    <dbReference type="NCBI Taxonomy" id="402998"/>
    <lineage>
        <taxon>Eukaryota</taxon>
        <taxon>Viridiplantae</taxon>
        <taxon>Streptophyta</taxon>
        <taxon>Embryophyta</taxon>
        <taxon>Tracheophyta</taxon>
        <taxon>Spermatophyta</taxon>
        <taxon>Magnoliopsida</taxon>
        <taxon>eudicotyledons</taxon>
        <taxon>Gunneridae</taxon>
        <taxon>Pentapetalae</taxon>
        <taxon>asterids</taxon>
        <taxon>lamiids</taxon>
        <taxon>Solanales</taxon>
        <taxon>Solanaceae</taxon>
        <taxon>Solanoideae</taxon>
        <taxon>Hyoscyameae</taxon>
        <taxon>Anisodus</taxon>
    </lineage>
</organism>
<dbReference type="AlphaFoldDB" id="A0A9Q1RNW5"/>
<protein>
    <recommendedName>
        <fullName evidence="3">DUF4283 domain-containing protein</fullName>
    </recommendedName>
</protein>
<accession>A0A9Q1RNW5</accession>
<comment type="caution">
    <text evidence="1">The sequence shown here is derived from an EMBL/GenBank/DDBJ whole genome shotgun (WGS) entry which is preliminary data.</text>
</comment>
<evidence type="ECO:0000313" key="1">
    <source>
        <dbReference type="EMBL" id="KAJ8569877.1"/>
    </source>
</evidence>
<gene>
    <name evidence="1" type="ORF">K7X08_006454</name>
</gene>
<dbReference type="OrthoDB" id="1939300at2759"/>
<proteinExistence type="predicted"/>
<keyword evidence="2" id="KW-1185">Reference proteome</keyword>
<dbReference type="PANTHER" id="PTHR33233">
    <property type="entry name" value="ENDONUCLEASE/EXONUCLEASE/PHOSPHATASE"/>
    <property type="match status" value="1"/>
</dbReference>
<dbReference type="Proteomes" id="UP001152561">
    <property type="component" value="Unassembled WGS sequence"/>
</dbReference>